<organism evidence="1 2">
    <name type="scientific">Streptomyces milbemycinicus</name>
    <dbReference type="NCBI Taxonomy" id="476552"/>
    <lineage>
        <taxon>Bacteria</taxon>
        <taxon>Bacillati</taxon>
        <taxon>Actinomycetota</taxon>
        <taxon>Actinomycetes</taxon>
        <taxon>Kitasatosporales</taxon>
        <taxon>Streptomycetaceae</taxon>
        <taxon>Streptomyces</taxon>
    </lineage>
</organism>
<name>A0ABW8LLN0_9ACTN</name>
<evidence type="ECO:0000313" key="2">
    <source>
        <dbReference type="Proteomes" id="UP001620295"/>
    </source>
</evidence>
<dbReference type="EMBL" id="JBJDQH010000004">
    <property type="protein sequence ID" value="MFK4265884.1"/>
    <property type="molecule type" value="Genomic_DNA"/>
</dbReference>
<evidence type="ECO:0000313" key="1">
    <source>
        <dbReference type="EMBL" id="MFK4265884.1"/>
    </source>
</evidence>
<dbReference type="RefSeq" id="WP_358640694.1">
    <property type="nucleotide sequence ID" value="NZ_JBFACG010000008.1"/>
</dbReference>
<dbReference type="Proteomes" id="UP001620295">
    <property type="component" value="Unassembled WGS sequence"/>
</dbReference>
<protein>
    <submittedName>
        <fullName evidence="1">Uncharacterized protein</fullName>
    </submittedName>
</protein>
<comment type="caution">
    <text evidence="1">The sequence shown here is derived from an EMBL/GenBank/DDBJ whole genome shotgun (WGS) entry which is preliminary data.</text>
</comment>
<gene>
    <name evidence="1" type="ORF">ACI2L5_13180</name>
</gene>
<sequence length="139" mass="15057">MIPSTPAAPPRPGRRQRLELPPTLFAEAGYDAIALPERHGRQVMELLPRAGCVYSAEGRWWWIVPPRSDCGLNWPAIALYSVGAVVSDAPPGRPDPVAEAPRLIHRPEGTVPYTHPLVLHIAVCAVAGVSPTWPDRPGP</sequence>
<proteinExistence type="predicted"/>
<reference evidence="1 2" key="1">
    <citation type="submission" date="2024-11" db="EMBL/GenBank/DDBJ databases">
        <title>The Natural Products Discovery Center: Release of the First 8490 Sequenced Strains for Exploring Actinobacteria Biosynthetic Diversity.</title>
        <authorList>
            <person name="Kalkreuter E."/>
            <person name="Kautsar S.A."/>
            <person name="Yang D."/>
            <person name="Bader C.D."/>
            <person name="Teijaro C.N."/>
            <person name="Fluegel L."/>
            <person name="Davis C.M."/>
            <person name="Simpson J.R."/>
            <person name="Lauterbach L."/>
            <person name="Steele A.D."/>
            <person name="Gui C."/>
            <person name="Meng S."/>
            <person name="Li G."/>
            <person name="Viehrig K."/>
            <person name="Ye F."/>
            <person name="Su P."/>
            <person name="Kiefer A.F."/>
            <person name="Nichols A."/>
            <person name="Cepeda A.J."/>
            <person name="Yan W."/>
            <person name="Fan B."/>
            <person name="Jiang Y."/>
            <person name="Adhikari A."/>
            <person name="Zheng C.-J."/>
            <person name="Schuster L."/>
            <person name="Cowan T.M."/>
            <person name="Smanski M.J."/>
            <person name="Chevrette M.G."/>
            <person name="De Carvalho L.P.S."/>
            <person name="Shen B."/>
        </authorList>
    </citation>
    <scope>NUCLEOTIDE SEQUENCE [LARGE SCALE GENOMIC DNA]</scope>
    <source>
        <strain evidence="1 2">NPDC020863</strain>
    </source>
</reference>
<accession>A0ABW8LLN0</accession>
<keyword evidence="2" id="KW-1185">Reference proteome</keyword>